<dbReference type="EMBL" id="QRAS01000001">
    <property type="protein sequence ID" value="RDL12130.1"/>
    <property type="molecule type" value="Genomic_DNA"/>
</dbReference>
<dbReference type="RefSeq" id="WP_070230824.1">
    <property type="nucleotide sequence ID" value="NZ_BJYO01000002.1"/>
</dbReference>
<sequence>MAINPLEFNERAEFGVEGTTGYNPKNGNPTKGFMPAFSRWFGYINQSLNQQYTLAGESITNTKLIAIRHDASINDQLNVRIGGDVYKIILISSDDRSARETFDLLTLQKVVKNG</sequence>
<dbReference type="Gene3D" id="2.40.10.270">
    <property type="entry name" value="Bacteriophage SPP1 head-tail adaptor protein"/>
    <property type="match status" value="1"/>
</dbReference>
<evidence type="ECO:0000313" key="2">
    <source>
        <dbReference type="Proteomes" id="UP000254912"/>
    </source>
</evidence>
<reference evidence="1 2" key="1">
    <citation type="submission" date="2018-07" db="EMBL/GenBank/DDBJ databases">
        <title>Genomic Encyclopedia of Type Strains, Phase III (KMG-III): the genomes of soil and plant-associated and newly described type strains.</title>
        <authorList>
            <person name="Whitman W."/>
        </authorList>
    </citation>
    <scope>NUCLEOTIDE SEQUENCE [LARGE SCALE GENOMIC DNA]</scope>
    <source>
        <strain evidence="1 2">CECT 7031</strain>
    </source>
</reference>
<evidence type="ECO:0000313" key="1">
    <source>
        <dbReference type="EMBL" id="RDL12130.1"/>
    </source>
</evidence>
<dbReference type="Proteomes" id="UP000254912">
    <property type="component" value="Unassembled WGS sequence"/>
</dbReference>
<keyword evidence="2" id="KW-1185">Reference proteome</keyword>
<comment type="caution">
    <text evidence="1">The sequence shown here is derived from an EMBL/GenBank/DDBJ whole genome shotgun (WGS) entry which is preliminary data.</text>
</comment>
<gene>
    <name evidence="1" type="ORF">DFP99_0562</name>
</gene>
<proteinExistence type="predicted"/>
<dbReference type="Pfam" id="PF05521">
    <property type="entry name" value="Phage_HCP"/>
    <property type="match status" value="1"/>
</dbReference>
<dbReference type="AlphaFoldDB" id="A0A288Q8S3"/>
<protein>
    <submittedName>
        <fullName evidence="1">SPP1 family predicted phage head-tail adaptor</fullName>
    </submittedName>
</protein>
<dbReference type="InterPro" id="IPR038666">
    <property type="entry name" value="SSP1_head-tail_sf"/>
</dbReference>
<organism evidence="1 2">
    <name type="scientific">Weissella soli</name>
    <dbReference type="NCBI Taxonomy" id="155866"/>
    <lineage>
        <taxon>Bacteria</taxon>
        <taxon>Bacillati</taxon>
        <taxon>Bacillota</taxon>
        <taxon>Bacilli</taxon>
        <taxon>Lactobacillales</taxon>
        <taxon>Lactobacillaceae</taxon>
        <taxon>Weissella</taxon>
    </lineage>
</organism>
<dbReference type="KEGG" id="wso:WSWS_00933"/>
<name>A0A288Q8S3_9LACO</name>
<dbReference type="InterPro" id="IPR008767">
    <property type="entry name" value="Phage_SPP1_head-tail_adaptor"/>
</dbReference>
<dbReference type="NCBIfam" id="TIGR01563">
    <property type="entry name" value="gp16_SPP1"/>
    <property type="match status" value="1"/>
</dbReference>
<accession>A0A288Q8S3</accession>